<sequence>MKSTRSRVLSAFVAVAAAVTIPMTYAGTASADTGRTHGNWVVMGGAKYASMQACLDDAAEWAQQLGYSQVRCIGPGGSGNYTIEGRI</sequence>
<feature type="chain" id="PRO_5044884747" description="Secreted protein" evidence="1">
    <location>
        <begin position="32"/>
        <end position="87"/>
    </location>
</feature>
<evidence type="ECO:0008006" key="4">
    <source>
        <dbReference type="Google" id="ProtNLM"/>
    </source>
</evidence>
<organism evidence="2 3">
    <name type="scientific">Streptomyces evansiae</name>
    <dbReference type="NCBI Taxonomy" id="3075535"/>
    <lineage>
        <taxon>Bacteria</taxon>
        <taxon>Bacillati</taxon>
        <taxon>Actinomycetota</taxon>
        <taxon>Actinomycetes</taxon>
        <taxon>Kitasatosporales</taxon>
        <taxon>Streptomycetaceae</taxon>
        <taxon>Streptomyces</taxon>
    </lineage>
</organism>
<accession>A0ABD5E5V6</accession>
<name>A0ABD5E5V6_9ACTN</name>
<feature type="signal peptide" evidence="1">
    <location>
        <begin position="1"/>
        <end position="31"/>
    </location>
</feature>
<dbReference type="RefSeq" id="WP_007822400.1">
    <property type="nucleotide sequence ID" value="NZ_JAVRER010000018.1"/>
</dbReference>
<dbReference type="AlphaFoldDB" id="A0ABD5E5V6"/>
<reference evidence="3" key="1">
    <citation type="submission" date="2023-07" db="EMBL/GenBank/DDBJ databases">
        <title>30 novel species of actinomycetes from the DSMZ collection.</title>
        <authorList>
            <person name="Nouioui I."/>
        </authorList>
    </citation>
    <scope>NUCLEOTIDE SEQUENCE [LARGE SCALE GENOMIC DNA]</scope>
    <source>
        <strain evidence="3">DSM 41982</strain>
    </source>
</reference>
<keyword evidence="1" id="KW-0732">Signal</keyword>
<proteinExistence type="predicted"/>
<evidence type="ECO:0000313" key="2">
    <source>
        <dbReference type="EMBL" id="MDT0416592.1"/>
    </source>
</evidence>
<evidence type="ECO:0000313" key="3">
    <source>
        <dbReference type="Proteomes" id="UP001183607"/>
    </source>
</evidence>
<protein>
    <recommendedName>
        <fullName evidence="4">Secreted protein</fullName>
    </recommendedName>
</protein>
<dbReference type="Proteomes" id="UP001183607">
    <property type="component" value="Unassembled WGS sequence"/>
</dbReference>
<evidence type="ECO:0000256" key="1">
    <source>
        <dbReference type="SAM" id="SignalP"/>
    </source>
</evidence>
<dbReference type="EMBL" id="JAVRER010000018">
    <property type="protein sequence ID" value="MDT0416592.1"/>
    <property type="molecule type" value="Genomic_DNA"/>
</dbReference>
<comment type="caution">
    <text evidence="2">The sequence shown here is derived from an EMBL/GenBank/DDBJ whole genome shotgun (WGS) entry which is preliminary data.</text>
</comment>
<gene>
    <name evidence="2" type="ORF">RM574_13955</name>
</gene>